<keyword evidence="8 9" id="KW-0407">Ion channel</keyword>
<evidence type="ECO:0000313" key="11">
    <source>
        <dbReference type="Proteomes" id="UP000028569"/>
    </source>
</evidence>
<keyword evidence="11" id="KW-1185">Reference proteome</keyword>
<keyword evidence="4 9" id="KW-0812">Transmembrane</keyword>
<dbReference type="AlphaFoldDB" id="A0A087VVV4"/>
<keyword evidence="2 9" id="KW-0813">Transport</keyword>
<evidence type="ECO:0000313" key="10">
    <source>
        <dbReference type="EMBL" id="AIC92393.1"/>
    </source>
</evidence>
<dbReference type="Proteomes" id="UP000028569">
    <property type="component" value="Chromosome"/>
</dbReference>
<dbReference type="HOGENOM" id="CLU_095787_1_2_11"/>
<feature type="transmembrane region" description="Helical" evidence="9">
    <location>
        <begin position="44"/>
        <end position="73"/>
    </location>
</feature>
<comment type="similarity">
    <text evidence="9">Belongs to the MscL family.</text>
</comment>
<dbReference type="PANTHER" id="PTHR30266:SF2">
    <property type="entry name" value="LARGE-CONDUCTANCE MECHANOSENSITIVE CHANNEL"/>
    <property type="match status" value="1"/>
</dbReference>
<comment type="subunit">
    <text evidence="9">Homopentamer.</text>
</comment>
<protein>
    <recommendedName>
        <fullName evidence="9">Large-conductance mechanosensitive channel</fullName>
    </recommendedName>
</protein>
<feature type="transmembrane region" description="Helical" evidence="9">
    <location>
        <begin position="93"/>
        <end position="116"/>
    </location>
</feature>
<dbReference type="Pfam" id="PF01741">
    <property type="entry name" value="MscL"/>
    <property type="match status" value="1"/>
</dbReference>
<proteinExistence type="inferred from homology"/>
<gene>
    <name evidence="9" type="primary">mscL</name>
    <name evidence="10" type="ORF">BINDI_1131</name>
</gene>
<name>A0A087VVV4_9BIFI</name>
<comment type="function">
    <text evidence="9">Channel that opens in response to stretch forces in the membrane lipid bilayer. May participate in the regulation of osmotic pressure changes within the cell.</text>
</comment>
<evidence type="ECO:0000256" key="8">
    <source>
        <dbReference type="ARBA" id="ARBA00023303"/>
    </source>
</evidence>
<evidence type="ECO:0000256" key="4">
    <source>
        <dbReference type="ARBA" id="ARBA00022692"/>
    </source>
</evidence>
<dbReference type="InterPro" id="IPR036019">
    <property type="entry name" value="MscL_channel"/>
</dbReference>
<dbReference type="GO" id="GO:0005886">
    <property type="term" value="C:plasma membrane"/>
    <property type="evidence" value="ECO:0007669"/>
    <property type="project" value="UniProtKB-SubCell"/>
</dbReference>
<evidence type="ECO:0000256" key="5">
    <source>
        <dbReference type="ARBA" id="ARBA00022989"/>
    </source>
</evidence>
<reference evidence="10 11" key="1">
    <citation type="journal article" date="2014" name="Appl. Environ. Microbiol.">
        <title>Genomic encyclopedia of type strains of the genus Bifidobacterium.</title>
        <authorList>
            <person name="Milani C."/>
            <person name="Lugli G.A."/>
            <person name="Duranti S."/>
            <person name="Turroni F."/>
            <person name="Bottacini F."/>
            <person name="Mangifesta M."/>
            <person name="Sanchez B."/>
            <person name="Viappiani A."/>
            <person name="Mancabelli L."/>
            <person name="Taminiau B."/>
            <person name="Delcenserie V."/>
            <person name="Barrangou R."/>
            <person name="Margolles A."/>
            <person name="van Sinderen D."/>
            <person name="Ventura M."/>
        </authorList>
    </citation>
    <scope>NUCLEOTIDE SEQUENCE [LARGE SCALE GENOMIC DNA]</scope>
    <source>
        <strain evidence="10 11">LMG 11587</strain>
    </source>
</reference>
<dbReference type="InterPro" id="IPR001185">
    <property type="entry name" value="MS_channel"/>
</dbReference>
<evidence type="ECO:0000256" key="2">
    <source>
        <dbReference type="ARBA" id="ARBA00022448"/>
    </source>
</evidence>
<sequence>MDSINHFAVEETAQAARKISEVSNKGVVGEFKQFISRGSMIDMAVGVVMGSAVTTIVNSIVNNLISPLIAMIFGKPDLSGLLTITYRNATISFGAVLTALLNFFLIALAVYFCIILPINKLRQISRAASGVKDKPGTPSTEDQTLQLLQQIAADIRATRTDENQGEHAAERPESSL</sequence>
<dbReference type="PRINTS" id="PR01264">
    <property type="entry name" value="MECHCHANNEL"/>
</dbReference>
<evidence type="ECO:0000256" key="7">
    <source>
        <dbReference type="ARBA" id="ARBA00023136"/>
    </source>
</evidence>
<dbReference type="RefSeq" id="WP_033490696.1">
    <property type="nucleotide sequence ID" value="NZ_CP006018.1"/>
</dbReference>
<evidence type="ECO:0000256" key="9">
    <source>
        <dbReference type="HAMAP-Rule" id="MF_00115"/>
    </source>
</evidence>
<accession>A0A087VVV4</accession>
<keyword evidence="5 9" id="KW-1133">Transmembrane helix</keyword>
<dbReference type="GO" id="GO:0008381">
    <property type="term" value="F:mechanosensitive monoatomic ion channel activity"/>
    <property type="evidence" value="ECO:0007669"/>
    <property type="project" value="UniProtKB-UniRule"/>
</dbReference>
<evidence type="ECO:0000256" key="3">
    <source>
        <dbReference type="ARBA" id="ARBA00022475"/>
    </source>
</evidence>
<dbReference type="PANTHER" id="PTHR30266">
    <property type="entry name" value="MECHANOSENSITIVE CHANNEL MSCL"/>
    <property type="match status" value="1"/>
</dbReference>
<comment type="subcellular location">
    <subcellularLocation>
        <location evidence="9">Cell membrane</location>
        <topology evidence="9">Multi-pass membrane protein</topology>
    </subcellularLocation>
    <subcellularLocation>
        <location evidence="1">Membrane</location>
        <topology evidence="1">Multi-pass membrane protein</topology>
    </subcellularLocation>
</comment>
<dbReference type="EMBL" id="CP006018">
    <property type="protein sequence ID" value="AIC92393.1"/>
    <property type="molecule type" value="Genomic_DNA"/>
</dbReference>
<evidence type="ECO:0000256" key="6">
    <source>
        <dbReference type="ARBA" id="ARBA00023065"/>
    </source>
</evidence>
<dbReference type="SUPFAM" id="SSF81330">
    <property type="entry name" value="Gated mechanosensitive channel"/>
    <property type="match status" value="1"/>
</dbReference>
<organism evidence="10 11">
    <name type="scientific">Bifidobacterium [indicum] DSM 20214 = LMG 11587</name>
    <dbReference type="NCBI Taxonomy" id="1341694"/>
    <lineage>
        <taxon>Bacteria</taxon>
        <taxon>Bacillati</taxon>
        <taxon>Actinomycetota</taxon>
        <taxon>Actinomycetes</taxon>
        <taxon>Bifidobacteriales</taxon>
        <taxon>Bifidobacteriaceae</taxon>
        <taxon>Bifidobacterium</taxon>
    </lineage>
</organism>
<dbReference type="InterPro" id="IPR037673">
    <property type="entry name" value="MSC/AndL"/>
</dbReference>
<dbReference type="NCBIfam" id="TIGR00220">
    <property type="entry name" value="mscL"/>
    <property type="match status" value="1"/>
</dbReference>
<keyword evidence="3 9" id="KW-1003">Cell membrane</keyword>
<dbReference type="OrthoDB" id="9810350at2"/>
<keyword evidence="6 9" id="KW-0406">Ion transport</keyword>
<keyword evidence="7 9" id="KW-0472">Membrane</keyword>
<dbReference type="KEGG" id="bii:BINDI_1131"/>
<dbReference type="HAMAP" id="MF_00115">
    <property type="entry name" value="MscL"/>
    <property type="match status" value="1"/>
</dbReference>
<dbReference type="Gene3D" id="1.10.1200.120">
    <property type="entry name" value="Large-conductance mechanosensitive channel, MscL, domain 1"/>
    <property type="match status" value="1"/>
</dbReference>
<evidence type="ECO:0000256" key="1">
    <source>
        <dbReference type="ARBA" id="ARBA00004141"/>
    </source>
</evidence>